<dbReference type="EMBL" id="CP001684">
    <property type="protein sequence ID" value="ACV22371.1"/>
    <property type="molecule type" value="Genomic_DNA"/>
</dbReference>
<protein>
    <submittedName>
        <fullName evidence="4">Phosphoglycerate dehydrogenase-like oxidoreductase</fullName>
    </submittedName>
</protein>
<dbReference type="Pfam" id="PF02826">
    <property type="entry name" value="2-Hacid_dh_C"/>
    <property type="match status" value="1"/>
</dbReference>
<evidence type="ECO:0000313" key="5">
    <source>
        <dbReference type="Proteomes" id="UP000002026"/>
    </source>
</evidence>
<sequence>MERIICVCIEWLNDQQKRQIQEVASKLGFDARFYVNDQVEGAKSRIAEAEILFAHSPEALQAATDRLKWYCCSFAGVDPYCAHPEWFPTQECLLSCSSGAYDETIGEHLVMTTLMLLRRMPEYARITAERRWENQLPIRSIREVQIGVLGAGNIGSEYARKVLSLGARPVIGISRTGAPREPFDQVFPIAQLDEVLPRLDVLVMALPGTPETQGVLTKDRIALLPEGALVINVGRGTAVDQPALIEALESGHLAGAALDVMSPEPLPADHPLWDAKNILITPHVSGNMTMAWTRDECVRLFCEDLKNYASGRPLARLVDRTLGY</sequence>
<dbReference type="HOGENOM" id="CLU_019796_1_0_11"/>
<evidence type="ECO:0000256" key="2">
    <source>
        <dbReference type="ARBA" id="ARBA00023027"/>
    </source>
</evidence>
<keyword evidence="1" id="KW-0560">Oxidoreductase</keyword>
<evidence type="ECO:0000256" key="1">
    <source>
        <dbReference type="ARBA" id="ARBA00023002"/>
    </source>
</evidence>
<dbReference type="PANTHER" id="PTHR43333">
    <property type="entry name" value="2-HACID_DH_C DOMAIN-CONTAINING PROTEIN"/>
    <property type="match status" value="1"/>
</dbReference>
<evidence type="ECO:0000259" key="3">
    <source>
        <dbReference type="Pfam" id="PF02826"/>
    </source>
</evidence>
<dbReference type="GO" id="GO:0016491">
    <property type="term" value="F:oxidoreductase activity"/>
    <property type="evidence" value="ECO:0007669"/>
    <property type="project" value="UniProtKB-KW"/>
</dbReference>
<accession>C7N636</accession>
<dbReference type="AlphaFoldDB" id="C7N636"/>
<dbReference type="RefSeq" id="WP_012798473.1">
    <property type="nucleotide sequence ID" value="NC_013165.1"/>
</dbReference>
<dbReference type="STRING" id="471855.Shel_13480"/>
<dbReference type="eggNOG" id="COG0111">
    <property type="taxonomic scope" value="Bacteria"/>
</dbReference>
<dbReference type="Proteomes" id="UP000002026">
    <property type="component" value="Chromosome"/>
</dbReference>
<dbReference type="GO" id="GO:0051287">
    <property type="term" value="F:NAD binding"/>
    <property type="evidence" value="ECO:0007669"/>
    <property type="project" value="InterPro"/>
</dbReference>
<name>C7N636_SLAHD</name>
<reference evidence="4 5" key="1">
    <citation type="journal article" date="2009" name="Stand. Genomic Sci.">
        <title>Complete genome sequence of Slackia heliotrinireducens type strain (RHS 1).</title>
        <authorList>
            <person name="Pukall R."/>
            <person name="Lapidus A."/>
            <person name="Nolan M."/>
            <person name="Copeland A."/>
            <person name="Glavina Del Rio T."/>
            <person name="Lucas S."/>
            <person name="Chen F."/>
            <person name="Tice H."/>
            <person name="Cheng J.F."/>
            <person name="Chertkov O."/>
            <person name="Bruce D."/>
            <person name="Goodwin L."/>
            <person name="Kuske C."/>
            <person name="Brettin T."/>
            <person name="Detter J.C."/>
            <person name="Han C."/>
            <person name="Pitluck S."/>
            <person name="Pati A."/>
            <person name="Mavrommatis K."/>
            <person name="Ivanova N."/>
            <person name="Ovchinnikova G."/>
            <person name="Chen A."/>
            <person name="Palaniappan K."/>
            <person name="Schneider S."/>
            <person name="Rohde M."/>
            <person name="Chain P."/>
            <person name="D'haeseleer P."/>
            <person name="Goker M."/>
            <person name="Bristow J."/>
            <person name="Eisen J.A."/>
            <person name="Markowitz V."/>
            <person name="Kyrpides N.C."/>
            <person name="Klenk H.P."/>
            <person name="Hugenholtz P."/>
        </authorList>
    </citation>
    <scope>NUCLEOTIDE SEQUENCE [LARGE SCALE GENOMIC DNA]</scope>
    <source>
        <strain evidence="5">ATCC 29202 / DSM 20476 / NCTC 11029 / RHS 1</strain>
    </source>
</reference>
<gene>
    <name evidence="4" type="ordered locus">Shel_13480</name>
</gene>
<keyword evidence="2" id="KW-0520">NAD</keyword>
<dbReference type="SUPFAM" id="SSF51735">
    <property type="entry name" value="NAD(P)-binding Rossmann-fold domains"/>
    <property type="match status" value="1"/>
</dbReference>
<dbReference type="InterPro" id="IPR006140">
    <property type="entry name" value="D-isomer_DH_NAD-bd"/>
</dbReference>
<dbReference type="KEGG" id="shi:Shel_13480"/>
<dbReference type="InterPro" id="IPR036291">
    <property type="entry name" value="NAD(P)-bd_dom_sf"/>
</dbReference>
<proteinExistence type="predicted"/>
<keyword evidence="5" id="KW-1185">Reference proteome</keyword>
<dbReference type="Gene3D" id="3.40.50.720">
    <property type="entry name" value="NAD(P)-binding Rossmann-like Domain"/>
    <property type="match status" value="2"/>
</dbReference>
<feature type="domain" description="D-isomer specific 2-hydroxyacid dehydrogenase NAD-binding" evidence="3">
    <location>
        <begin position="111"/>
        <end position="285"/>
    </location>
</feature>
<organism evidence="4 5">
    <name type="scientific">Slackia heliotrinireducens (strain ATCC 29202 / DSM 20476 / NCTC 11029 / RHS 1)</name>
    <name type="common">Peptococcus heliotrinreducens</name>
    <dbReference type="NCBI Taxonomy" id="471855"/>
    <lineage>
        <taxon>Bacteria</taxon>
        <taxon>Bacillati</taxon>
        <taxon>Actinomycetota</taxon>
        <taxon>Coriobacteriia</taxon>
        <taxon>Eggerthellales</taxon>
        <taxon>Eggerthellaceae</taxon>
        <taxon>Slackia</taxon>
    </lineage>
</organism>
<dbReference type="PANTHER" id="PTHR43333:SF1">
    <property type="entry name" value="D-ISOMER SPECIFIC 2-HYDROXYACID DEHYDROGENASE NAD-BINDING DOMAIN-CONTAINING PROTEIN"/>
    <property type="match status" value="1"/>
</dbReference>
<dbReference type="CDD" id="cd05300">
    <property type="entry name" value="2-Hacid_dh_1"/>
    <property type="match status" value="1"/>
</dbReference>
<evidence type="ECO:0000313" key="4">
    <source>
        <dbReference type="EMBL" id="ACV22371.1"/>
    </source>
</evidence>